<name>A0A0F9EYA4_9ZZZZ</name>
<evidence type="ECO:0000313" key="1">
    <source>
        <dbReference type="EMBL" id="KKL79004.1"/>
    </source>
</evidence>
<organism evidence="1">
    <name type="scientific">marine sediment metagenome</name>
    <dbReference type="NCBI Taxonomy" id="412755"/>
    <lineage>
        <taxon>unclassified sequences</taxon>
        <taxon>metagenomes</taxon>
        <taxon>ecological metagenomes</taxon>
    </lineage>
</organism>
<gene>
    <name evidence="1" type="ORF">LCGC14_2019200</name>
</gene>
<reference evidence="1" key="1">
    <citation type="journal article" date="2015" name="Nature">
        <title>Complex archaea that bridge the gap between prokaryotes and eukaryotes.</title>
        <authorList>
            <person name="Spang A."/>
            <person name="Saw J.H."/>
            <person name="Jorgensen S.L."/>
            <person name="Zaremba-Niedzwiedzka K."/>
            <person name="Martijn J."/>
            <person name="Lind A.E."/>
            <person name="van Eijk R."/>
            <person name="Schleper C."/>
            <person name="Guy L."/>
            <person name="Ettema T.J."/>
        </authorList>
    </citation>
    <scope>NUCLEOTIDE SEQUENCE</scope>
</reference>
<sequence length="116" mass="12842">MKRFILVLLFLVFLVPIAYADRNTSTIAAYNSSRTLVKLGGWKVYRVSFIATSAKGSFAIYDSLTYAGNTISTVKAEGQEATAFDSKFYDFTNKPIEGSTGLYLDVSHATVILEYE</sequence>
<dbReference type="EMBL" id="LAZR01023294">
    <property type="protein sequence ID" value="KKL79004.1"/>
    <property type="molecule type" value="Genomic_DNA"/>
</dbReference>
<protein>
    <submittedName>
        <fullName evidence="1">Uncharacterized protein</fullName>
    </submittedName>
</protein>
<dbReference type="AlphaFoldDB" id="A0A0F9EYA4"/>
<accession>A0A0F9EYA4</accession>
<comment type="caution">
    <text evidence="1">The sequence shown here is derived from an EMBL/GenBank/DDBJ whole genome shotgun (WGS) entry which is preliminary data.</text>
</comment>
<proteinExistence type="predicted"/>